<organism evidence="3 4">
    <name type="scientific">Cyphellophora europaea (strain CBS 101466)</name>
    <name type="common">Phialophora europaea</name>
    <dbReference type="NCBI Taxonomy" id="1220924"/>
    <lineage>
        <taxon>Eukaryota</taxon>
        <taxon>Fungi</taxon>
        <taxon>Dikarya</taxon>
        <taxon>Ascomycota</taxon>
        <taxon>Pezizomycotina</taxon>
        <taxon>Eurotiomycetes</taxon>
        <taxon>Chaetothyriomycetidae</taxon>
        <taxon>Chaetothyriales</taxon>
        <taxon>Cyphellophoraceae</taxon>
        <taxon>Cyphellophora</taxon>
    </lineage>
</organism>
<dbReference type="InParanoid" id="W2RL09"/>
<name>W2RL09_CYPE1</name>
<reference evidence="3 4" key="1">
    <citation type="submission" date="2013-03" db="EMBL/GenBank/DDBJ databases">
        <title>The Genome Sequence of Phialophora europaea CBS 101466.</title>
        <authorList>
            <consortium name="The Broad Institute Genomics Platform"/>
            <person name="Cuomo C."/>
            <person name="de Hoog S."/>
            <person name="Gorbushina A."/>
            <person name="Walker B."/>
            <person name="Young S.K."/>
            <person name="Zeng Q."/>
            <person name="Gargeya S."/>
            <person name="Fitzgerald M."/>
            <person name="Haas B."/>
            <person name="Abouelleil A."/>
            <person name="Allen A.W."/>
            <person name="Alvarado L."/>
            <person name="Arachchi H.M."/>
            <person name="Berlin A.M."/>
            <person name="Chapman S.B."/>
            <person name="Gainer-Dewar J."/>
            <person name="Goldberg J."/>
            <person name="Griggs A."/>
            <person name="Gujja S."/>
            <person name="Hansen M."/>
            <person name="Howarth C."/>
            <person name="Imamovic A."/>
            <person name="Ireland A."/>
            <person name="Larimer J."/>
            <person name="McCowan C."/>
            <person name="Murphy C."/>
            <person name="Pearson M."/>
            <person name="Poon T.W."/>
            <person name="Priest M."/>
            <person name="Roberts A."/>
            <person name="Saif S."/>
            <person name="Shea T."/>
            <person name="Sisk P."/>
            <person name="Sykes S."/>
            <person name="Wortman J."/>
            <person name="Nusbaum C."/>
            <person name="Birren B."/>
        </authorList>
    </citation>
    <scope>NUCLEOTIDE SEQUENCE [LARGE SCALE GENOMIC DNA]</scope>
    <source>
        <strain evidence="3 4">CBS 101466</strain>
    </source>
</reference>
<feature type="signal peptide" evidence="2">
    <location>
        <begin position="1"/>
        <end position="28"/>
    </location>
</feature>
<dbReference type="EMBL" id="KB822724">
    <property type="protein sequence ID" value="ETN37182.1"/>
    <property type="molecule type" value="Genomic_DNA"/>
</dbReference>
<feature type="region of interest" description="Disordered" evidence="1">
    <location>
        <begin position="220"/>
        <end position="247"/>
    </location>
</feature>
<evidence type="ECO:0000313" key="4">
    <source>
        <dbReference type="Proteomes" id="UP000030752"/>
    </source>
</evidence>
<dbReference type="OrthoDB" id="4388755at2759"/>
<sequence>MHHGGLLPRELLLLALSFTLIAPATVAAQQQSSPQCDCFLTSDPTGNKPTFFTHHYFIDFRNASGPFPAPPNITAADTSGTEALTSSYFTTPTWSSFWSINNATGLYNFSSSSHTPQVASAGNVFIASGDGDNDGDDDSSSRNNGTFLALRTSRNRAFQSVAELTSRETDMQHLSVRARLRVLASNDSAGQQSVVETGAVFGLFTYQSDTQESDLEILTDDDSSTVHCSNQPDYDAKKDRPVEGASSEVAMPDGVKWTAWNTQRLDWLDGVSRWWVEGVNVLNKTVNVPKKPSAVVLNLWSDGGDWSGNMTVGRQARVGIEWIEVAYNVSRDSGRGSCKVGCWIDGDQVKDVGAPVLAFNSTMEGAAASRRVVASDLLAGLVGVVLLFSLL</sequence>
<gene>
    <name evidence="3" type="ORF">HMPREF1541_08172</name>
</gene>
<protein>
    <recommendedName>
        <fullName evidence="5">GH16 domain-containing protein</fullName>
    </recommendedName>
</protein>
<dbReference type="eggNOG" id="ENOG502S0II">
    <property type="taxonomic scope" value="Eukaryota"/>
</dbReference>
<dbReference type="PANTHER" id="PTHR38121">
    <property type="entry name" value="GH16 DOMAIN-CONTAINING PROTEIN"/>
    <property type="match status" value="1"/>
</dbReference>
<dbReference type="AlphaFoldDB" id="W2RL09"/>
<dbReference type="VEuPathDB" id="FungiDB:HMPREF1541_08172"/>
<evidence type="ECO:0000256" key="2">
    <source>
        <dbReference type="SAM" id="SignalP"/>
    </source>
</evidence>
<proteinExistence type="predicted"/>
<dbReference type="RefSeq" id="XP_008720714.1">
    <property type="nucleotide sequence ID" value="XM_008722492.1"/>
</dbReference>
<dbReference type="CDD" id="cd00413">
    <property type="entry name" value="Glyco_hydrolase_16"/>
    <property type="match status" value="1"/>
</dbReference>
<dbReference type="HOGENOM" id="CLU_039765_0_1_1"/>
<evidence type="ECO:0000256" key="1">
    <source>
        <dbReference type="SAM" id="MobiDB-lite"/>
    </source>
</evidence>
<keyword evidence="2" id="KW-0732">Signal</keyword>
<dbReference type="InterPro" id="IPR013320">
    <property type="entry name" value="ConA-like_dom_sf"/>
</dbReference>
<dbReference type="SUPFAM" id="SSF49899">
    <property type="entry name" value="Concanavalin A-like lectins/glucanases"/>
    <property type="match status" value="1"/>
</dbReference>
<dbReference type="PANTHER" id="PTHR38121:SF4">
    <property type="entry name" value="GH16 DOMAIN-CONTAINING PROTEIN-RELATED"/>
    <property type="match status" value="1"/>
</dbReference>
<dbReference type="GeneID" id="19975511"/>
<dbReference type="Gene3D" id="2.60.120.200">
    <property type="match status" value="1"/>
</dbReference>
<dbReference type="STRING" id="1220924.W2RL09"/>
<evidence type="ECO:0000313" key="3">
    <source>
        <dbReference type="EMBL" id="ETN37182.1"/>
    </source>
</evidence>
<feature type="chain" id="PRO_5004823560" description="GH16 domain-containing protein" evidence="2">
    <location>
        <begin position="29"/>
        <end position="391"/>
    </location>
</feature>
<accession>W2RL09</accession>
<dbReference type="Proteomes" id="UP000030752">
    <property type="component" value="Unassembled WGS sequence"/>
</dbReference>
<keyword evidence="4" id="KW-1185">Reference proteome</keyword>
<evidence type="ECO:0008006" key="5">
    <source>
        <dbReference type="Google" id="ProtNLM"/>
    </source>
</evidence>